<evidence type="ECO:0000256" key="1">
    <source>
        <dbReference type="SAM" id="MobiDB-lite"/>
    </source>
</evidence>
<accession>A0A348HFQ5</accession>
<sequence length="97" mass="11191">MAVNNKCVAFDNPDTQMREVYMGGRLIMNAYKDEIPLLGGVYGRQVSWYLYTQGPWRDNIFWPPKERFRDALPPEYQKQAIPSSEVDIPADSPPMHA</sequence>
<proteinExistence type="predicted"/>
<evidence type="ECO:0000313" key="2">
    <source>
        <dbReference type="EMBL" id="BBG30457.1"/>
    </source>
</evidence>
<name>A0A348HFQ5_9GAMM</name>
<reference evidence="2 3" key="1">
    <citation type="submission" date="2018-09" db="EMBL/GenBank/DDBJ databases">
        <title>Zymobacter palmae IAM14233 (=T109) whole genome analysis.</title>
        <authorList>
            <person name="Yanase H."/>
        </authorList>
    </citation>
    <scope>NUCLEOTIDE SEQUENCE [LARGE SCALE GENOMIC DNA]</scope>
    <source>
        <strain evidence="2 3">IAM14233</strain>
    </source>
</reference>
<feature type="region of interest" description="Disordered" evidence="1">
    <location>
        <begin position="76"/>
        <end position="97"/>
    </location>
</feature>
<protein>
    <submittedName>
        <fullName evidence="2">Uncharacterized conserved protein</fullName>
    </submittedName>
</protein>
<organism evidence="2 3">
    <name type="scientific">Zymobacter palmae</name>
    <dbReference type="NCBI Taxonomy" id="33074"/>
    <lineage>
        <taxon>Bacteria</taxon>
        <taxon>Pseudomonadati</taxon>
        <taxon>Pseudomonadota</taxon>
        <taxon>Gammaproteobacteria</taxon>
        <taxon>Oceanospirillales</taxon>
        <taxon>Halomonadaceae</taxon>
        <taxon>Zymobacter group</taxon>
        <taxon>Zymobacter</taxon>
    </lineage>
</organism>
<dbReference type="STRING" id="1123510.GCA_000620025_00887"/>
<keyword evidence="3" id="KW-1185">Reference proteome</keyword>
<dbReference type="EMBL" id="AP018933">
    <property type="protein sequence ID" value="BBG30457.1"/>
    <property type="molecule type" value="Genomic_DNA"/>
</dbReference>
<dbReference type="RefSeq" id="WP_027705981.1">
    <property type="nucleotide sequence ID" value="NZ_AP018933.1"/>
</dbReference>
<dbReference type="KEGG" id="zpl:ZBT109_1702"/>
<dbReference type="Proteomes" id="UP000267342">
    <property type="component" value="Chromosome"/>
</dbReference>
<gene>
    <name evidence="2" type="ORF">ZBT109_1702</name>
</gene>
<dbReference type="AlphaFoldDB" id="A0A348HFQ5"/>
<evidence type="ECO:0000313" key="3">
    <source>
        <dbReference type="Proteomes" id="UP000267342"/>
    </source>
</evidence>